<feature type="domain" description="GGDEF" evidence="2">
    <location>
        <begin position="215"/>
        <end position="344"/>
    </location>
</feature>
<dbReference type="SMART" id="SM00267">
    <property type="entry name" value="GGDEF"/>
    <property type="match status" value="1"/>
</dbReference>
<evidence type="ECO:0000313" key="3">
    <source>
        <dbReference type="EMBL" id="MFC5380979.1"/>
    </source>
</evidence>
<keyword evidence="3" id="KW-0548">Nucleotidyltransferase</keyword>
<dbReference type="PROSITE" id="PS50887">
    <property type="entry name" value="GGDEF"/>
    <property type="match status" value="1"/>
</dbReference>
<protein>
    <submittedName>
        <fullName evidence="3">Diguanylate cyclase domain-containing protein</fullName>
        <ecNumber evidence="3">2.7.7.65</ecNumber>
    </submittedName>
</protein>
<dbReference type="InterPro" id="IPR043128">
    <property type="entry name" value="Rev_trsase/Diguanyl_cyclase"/>
</dbReference>
<dbReference type="Gene3D" id="3.30.70.270">
    <property type="match status" value="1"/>
</dbReference>
<feature type="transmembrane region" description="Helical" evidence="1">
    <location>
        <begin position="59"/>
        <end position="78"/>
    </location>
</feature>
<dbReference type="PANTHER" id="PTHR45138">
    <property type="entry name" value="REGULATORY COMPONENTS OF SENSORY TRANSDUCTION SYSTEM"/>
    <property type="match status" value="1"/>
</dbReference>
<keyword evidence="1" id="KW-1133">Transmembrane helix</keyword>
<evidence type="ECO:0000259" key="2">
    <source>
        <dbReference type="PROSITE" id="PS50887"/>
    </source>
</evidence>
<keyword evidence="1" id="KW-0472">Membrane</keyword>
<dbReference type="Pfam" id="PF00990">
    <property type="entry name" value="GGDEF"/>
    <property type="match status" value="1"/>
</dbReference>
<keyword evidence="4" id="KW-1185">Reference proteome</keyword>
<organism evidence="3 4">
    <name type="scientific">Aquipuribacter nitratireducens</name>
    <dbReference type="NCBI Taxonomy" id="650104"/>
    <lineage>
        <taxon>Bacteria</taxon>
        <taxon>Bacillati</taxon>
        <taxon>Actinomycetota</taxon>
        <taxon>Actinomycetes</taxon>
        <taxon>Micrococcales</taxon>
        <taxon>Intrasporangiaceae</taxon>
        <taxon>Aquipuribacter</taxon>
    </lineage>
</organism>
<reference evidence="4" key="1">
    <citation type="journal article" date="2019" name="Int. J. Syst. Evol. Microbiol.">
        <title>The Global Catalogue of Microorganisms (GCM) 10K type strain sequencing project: providing services to taxonomists for standard genome sequencing and annotation.</title>
        <authorList>
            <consortium name="The Broad Institute Genomics Platform"/>
            <consortium name="The Broad Institute Genome Sequencing Center for Infectious Disease"/>
            <person name="Wu L."/>
            <person name="Ma J."/>
        </authorList>
    </citation>
    <scope>NUCLEOTIDE SEQUENCE [LARGE SCALE GENOMIC DNA]</scope>
    <source>
        <strain evidence="4">CCUG 43114</strain>
    </source>
</reference>
<keyword evidence="3" id="KW-0808">Transferase</keyword>
<dbReference type="SUPFAM" id="SSF55073">
    <property type="entry name" value="Nucleotide cyclase"/>
    <property type="match status" value="1"/>
</dbReference>
<dbReference type="RefSeq" id="WP_340270851.1">
    <property type="nucleotide sequence ID" value="NZ_JBBEOG010000008.1"/>
</dbReference>
<evidence type="ECO:0000256" key="1">
    <source>
        <dbReference type="SAM" id="Phobius"/>
    </source>
</evidence>
<feature type="transmembrane region" description="Helical" evidence="1">
    <location>
        <begin position="108"/>
        <end position="124"/>
    </location>
</feature>
<comment type="caution">
    <text evidence="3">The sequence shown here is derived from an EMBL/GenBank/DDBJ whole genome shotgun (WGS) entry which is preliminary data.</text>
</comment>
<proteinExistence type="predicted"/>
<dbReference type="Proteomes" id="UP001596122">
    <property type="component" value="Unassembled WGS sequence"/>
</dbReference>
<feature type="transmembrane region" description="Helical" evidence="1">
    <location>
        <begin position="154"/>
        <end position="175"/>
    </location>
</feature>
<dbReference type="NCBIfam" id="TIGR00254">
    <property type="entry name" value="GGDEF"/>
    <property type="match status" value="1"/>
</dbReference>
<dbReference type="EC" id="2.7.7.65" evidence="3"/>
<name>A0ABW0GM84_9MICO</name>
<dbReference type="InterPro" id="IPR050469">
    <property type="entry name" value="Diguanylate_Cyclase"/>
</dbReference>
<accession>A0ABW0GM84</accession>
<dbReference type="GO" id="GO:0052621">
    <property type="term" value="F:diguanylate cyclase activity"/>
    <property type="evidence" value="ECO:0007669"/>
    <property type="project" value="UniProtKB-EC"/>
</dbReference>
<dbReference type="CDD" id="cd01949">
    <property type="entry name" value="GGDEF"/>
    <property type="match status" value="1"/>
</dbReference>
<feature type="transmembrane region" description="Helical" evidence="1">
    <location>
        <begin position="27"/>
        <end position="47"/>
    </location>
</feature>
<sequence>MGQSQRAPRRRWSGSLLRRASRTARGAALSLCVIGLASGVLTFLSTVVPSPAGLDVTEVRWVAAATLLTSGVVALLPWRRVDLRWTLALVPVGLALIGVHNYVAAADAYRYGAFFLLLFVWIGLWHPRGTAALMAPFAAVAYVVPLLLGDAPAYAAWTVTYALPLYVVTGEVIAWRSARLDDALRRLDALARTDPLTGLANRTVLERAAAGTSRSGGALLYLDVDDFKVVNDTHGHARGDEVLLAVADALRASVREGDVPLRIAGDEFAVLLPGPLDAVTAQQVAERIGRRLSTIEVAGLTVTTSMGVAWCCGDGGVEGLLARADGAMYAAKEAGGGRLVVAASG</sequence>
<gene>
    <name evidence="3" type="ORF">ACFPJ6_09260</name>
</gene>
<dbReference type="PANTHER" id="PTHR45138:SF9">
    <property type="entry name" value="DIGUANYLATE CYCLASE DGCM-RELATED"/>
    <property type="match status" value="1"/>
</dbReference>
<dbReference type="EMBL" id="JBHSLD010000007">
    <property type="protein sequence ID" value="MFC5380979.1"/>
    <property type="molecule type" value="Genomic_DNA"/>
</dbReference>
<feature type="transmembrane region" description="Helical" evidence="1">
    <location>
        <begin position="85"/>
        <end position="102"/>
    </location>
</feature>
<evidence type="ECO:0000313" key="4">
    <source>
        <dbReference type="Proteomes" id="UP001596122"/>
    </source>
</evidence>
<keyword evidence="1" id="KW-0812">Transmembrane</keyword>
<feature type="transmembrane region" description="Helical" evidence="1">
    <location>
        <begin position="131"/>
        <end position="148"/>
    </location>
</feature>
<dbReference type="InterPro" id="IPR029787">
    <property type="entry name" value="Nucleotide_cyclase"/>
</dbReference>
<dbReference type="InterPro" id="IPR000160">
    <property type="entry name" value="GGDEF_dom"/>
</dbReference>